<dbReference type="EMBL" id="AJVK01002327">
    <property type="status" value="NOT_ANNOTATED_CDS"/>
    <property type="molecule type" value="Genomic_DNA"/>
</dbReference>
<feature type="transmembrane region" description="Helical" evidence="6">
    <location>
        <begin position="132"/>
        <end position="152"/>
    </location>
</feature>
<evidence type="ECO:0000313" key="8">
    <source>
        <dbReference type="Proteomes" id="UP000092462"/>
    </source>
</evidence>
<evidence type="ECO:0000256" key="4">
    <source>
        <dbReference type="ARBA" id="ARBA00022989"/>
    </source>
</evidence>
<comment type="function">
    <text evidence="6">Gustatory receptor which mediates acceptance or avoidance behavior, depending on its substrates.</text>
</comment>
<keyword evidence="6" id="KW-0807">Transducer</keyword>
<keyword evidence="3 6" id="KW-0812">Transmembrane</keyword>
<dbReference type="Proteomes" id="UP000092462">
    <property type="component" value="Unassembled WGS sequence"/>
</dbReference>
<keyword evidence="5 6" id="KW-0472">Membrane</keyword>
<dbReference type="GO" id="GO:0007165">
    <property type="term" value="P:signal transduction"/>
    <property type="evidence" value="ECO:0007669"/>
    <property type="project" value="UniProtKB-KW"/>
</dbReference>
<dbReference type="VEuPathDB" id="VectorBase:PPAI013238"/>
<organism evidence="7 8">
    <name type="scientific">Phlebotomus papatasi</name>
    <name type="common">Sandfly</name>
    <dbReference type="NCBI Taxonomy" id="29031"/>
    <lineage>
        <taxon>Eukaryota</taxon>
        <taxon>Metazoa</taxon>
        <taxon>Ecdysozoa</taxon>
        <taxon>Arthropoda</taxon>
        <taxon>Hexapoda</taxon>
        <taxon>Insecta</taxon>
        <taxon>Pterygota</taxon>
        <taxon>Neoptera</taxon>
        <taxon>Endopterygota</taxon>
        <taxon>Diptera</taxon>
        <taxon>Nematocera</taxon>
        <taxon>Psychodoidea</taxon>
        <taxon>Psychodidae</taxon>
        <taxon>Phlebotomus</taxon>
        <taxon>Phlebotomus</taxon>
    </lineage>
</organism>
<proteinExistence type="inferred from homology"/>
<feature type="transmembrane region" description="Helical" evidence="6">
    <location>
        <begin position="347"/>
        <end position="365"/>
    </location>
</feature>
<feature type="transmembrane region" description="Helical" evidence="6">
    <location>
        <begin position="33"/>
        <end position="51"/>
    </location>
</feature>
<evidence type="ECO:0000256" key="2">
    <source>
        <dbReference type="ARBA" id="ARBA00022475"/>
    </source>
</evidence>
<dbReference type="InterPro" id="IPR013604">
    <property type="entry name" value="7TM_chemorcpt"/>
</dbReference>
<keyword evidence="2 6" id="KW-1003">Cell membrane</keyword>
<name>A0A3F2ZEI8_PHLPP</name>
<feature type="transmembrane region" description="Helical" evidence="6">
    <location>
        <begin position="263"/>
        <end position="288"/>
    </location>
</feature>
<feature type="transmembrane region" description="Helical" evidence="6">
    <location>
        <begin position="225"/>
        <end position="254"/>
    </location>
</feature>
<keyword evidence="8" id="KW-1185">Reference proteome</keyword>
<accession>A0A3F2ZEI8</accession>
<evidence type="ECO:0000313" key="7">
    <source>
        <dbReference type="EnsemblMetazoa" id="PPAI013238-PA"/>
    </source>
</evidence>
<keyword evidence="6" id="KW-0675">Receptor</keyword>
<protein>
    <recommendedName>
        <fullName evidence="6">Gustatory receptor</fullName>
    </recommendedName>
</protein>
<comment type="subcellular location">
    <subcellularLocation>
        <location evidence="1 6">Cell membrane</location>
        <topology evidence="1 6">Multi-pass membrane protein</topology>
    </subcellularLocation>
</comment>
<feature type="transmembrane region" description="Helical" evidence="6">
    <location>
        <begin position="164"/>
        <end position="183"/>
    </location>
</feature>
<evidence type="ECO:0000256" key="1">
    <source>
        <dbReference type="ARBA" id="ARBA00004651"/>
    </source>
</evidence>
<dbReference type="GO" id="GO:0005886">
    <property type="term" value="C:plasma membrane"/>
    <property type="evidence" value="ECO:0007669"/>
    <property type="project" value="UniProtKB-SubCell"/>
</dbReference>
<evidence type="ECO:0000256" key="3">
    <source>
        <dbReference type="ARBA" id="ARBA00022692"/>
    </source>
</evidence>
<sequence length="376" mass="43309">MSFVEAFGMLFTFQKWTTIPNYTENAKIKKHVILVRMTPFTIGIFLIIFEISKTKFFINVRPISLDKNISDLVTFAMKMCYFVKRCGISCMIFCGLKNNATHLRLIRKVSCLKEKFRNDSIKSKSTFWKRSNVEGVLNIAVNLSGGVSYYIFGVIDHEFAPMLLHALFILILIVENMMVLYFINFFRQILQILSVLIRESEIIGSSLTFFAVVKDFFEIVPLFNSALGGIIFVNIVQHIAIAALTLYSLIWLLIEGHHMKSQIFITVTCCIWLIENFLIILAVCSVGNTVSKKMQQLLDFQKRIYCSIEDESQPKLLQFNKEQFQLWKFHADVKIIAAGSTEINNSGYFSVLSFIVTYLIILMQFKQMEEGIIDTK</sequence>
<reference evidence="7" key="1">
    <citation type="submission" date="2022-08" db="UniProtKB">
        <authorList>
            <consortium name="EnsemblMetazoa"/>
        </authorList>
    </citation>
    <scope>IDENTIFICATION</scope>
    <source>
        <strain evidence="7">Israel</strain>
    </source>
</reference>
<evidence type="ECO:0000256" key="5">
    <source>
        <dbReference type="ARBA" id="ARBA00023136"/>
    </source>
</evidence>
<evidence type="ECO:0000256" key="6">
    <source>
        <dbReference type="RuleBase" id="RU363108"/>
    </source>
</evidence>
<comment type="similarity">
    <text evidence="6">Belongs to the insect chemoreceptor superfamily. Gustatory receptor (GR) family.</text>
</comment>
<dbReference type="Pfam" id="PF08395">
    <property type="entry name" value="7tm_7"/>
    <property type="match status" value="1"/>
</dbReference>
<dbReference type="AlphaFoldDB" id="A0A3F2ZEI8"/>
<keyword evidence="4 6" id="KW-1133">Transmembrane helix</keyword>
<dbReference type="GO" id="GO:0050909">
    <property type="term" value="P:sensory perception of taste"/>
    <property type="evidence" value="ECO:0007669"/>
    <property type="project" value="InterPro"/>
</dbReference>
<comment type="caution">
    <text evidence="6">Lacks conserved residue(s) required for the propagation of feature annotation.</text>
</comment>
<dbReference type="EnsemblMetazoa" id="PPAI013238-RA">
    <property type="protein sequence ID" value="PPAI013238-PA"/>
    <property type="gene ID" value="PPAI013238"/>
</dbReference>